<dbReference type="PROSITE" id="PS50103">
    <property type="entry name" value="ZF_C3H1"/>
    <property type="match status" value="1"/>
</dbReference>
<feature type="region of interest" description="Disordered" evidence="2">
    <location>
        <begin position="202"/>
        <end position="222"/>
    </location>
</feature>
<feature type="compositionally biased region" description="Polar residues" evidence="2">
    <location>
        <begin position="83"/>
        <end position="92"/>
    </location>
</feature>
<dbReference type="PANTHER" id="PTHR12121:SF37">
    <property type="entry name" value="2',5'-PHOSPHODIESTERASE 12"/>
    <property type="match status" value="1"/>
</dbReference>
<keyword evidence="5" id="KW-1185">Reference proteome</keyword>
<evidence type="ECO:0000256" key="1">
    <source>
        <dbReference type="PROSITE-ProRule" id="PRU00723"/>
    </source>
</evidence>
<dbReference type="Gene3D" id="3.60.10.10">
    <property type="entry name" value="Endonuclease/exonuclease/phosphatase"/>
    <property type="match status" value="2"/>
</dbReference>
<organism evidence="4 5">
    <name type="scientific">Volvox africanus</name>
    <dbReference type="NCBI Taxonomy" id="51714"/>
    <lineage>
        <taxon>Eukaryota</taxon>
        <taxon>Viridiplantae</taxon>
        <taxon>Chlorophyta</taxon>
        <taxon>core chlorophytes</taxon>
        <taxon>Chlorophyceae</taxon>
        <taxon>CS clade</taxon>
        <taxon>Chlamydomonadales</taxon>
        <taxon>Volvocaceae</taxon>
        <taxon>Volvox</taxon>
    </lineage>
</organism>
<evidence type="ECO:0000313" key="4">
    <source>
        <dbReference type="EMBL" id="GLI66132.1"/>
    </source>
</evidence>
<dbReference type="Proteomes" id="UP001165090">
    <property type="component" value="Unassembled WGS sequence"/>
</dbReference>
<feature type="compositionally biased region" description="Polar residues" evidence="2">
    <location>
        <begin position="402"/>
        <end position="412"/>
    </location>
</feature>
<feature type="compositionally biased region" description="Gly residues" evidence="2">
    <location>
        <begin position="688"/>
        <end position="705"/>
    </location>
</feature>
<protein>
    <recommendedName>
        <fullName evidence="3">C3H1-type domain-containing protein</fullName>
    </recommendedName>
</protein>
<dbReference type="EMBL" id="BSDZ01000028">
    <property type="protein sequence ID" value="GLI66132.1"/>
    <property type="molecule type" value="Genomic_DNA"/>
</dbReference>
<evidence type="ECO:0000259" key="3">
    <source>
        <dbReference type="PROSITE" id="PS50103"/>
    </source>
</evidence>
<keyword evidence="1" id="KW-0479">Metal-binding</keyword>
<proteinExistence type="predicted"/>
<feature type="zinc finger region" description="C3H1-type" evidence="1">
    <location>
        <begin position="1"/>
        <end position="28"/>
    </location>
</feature>
<feature type="compositionally biased region" description="Low complexity" evidence="2">
    <location>
        <begin position="371"/>
        <end position="380"/>
    </location>
</feature>
<feature type="compositionally biased region" description="Low complexity" evidence="2">
    <location>
        <begin position="276"/>
        <end position="291"/>
    </location>
</feature>
<feature type="region of interest" description="Disordered" evidence="2">
    <location>
        <begin position="685"/>
        <end position="758"/>
    </location>
</feature>
<evidence type="ECO:0000256" key="2">
    <source>
        <dbReference type="SAM" id="MobiDB-lite"/>
    </source>
</evidence>
<dbReference type="PANTHER" id="PTHR12121">
    <property type="entry name" value="CARBON CATABOLITE REPRESSOR PROTEIN 4"/>
    <property type="match status" value="1"/>
</dbReference>
<feature type="region of interest" description="Disordered" evidence="2">
    <location>
        <begin position="71"/>
        <end position="92"/>
    </location>
</feature>
<dbReference type="Pfam" id="PF03372">
    <property type="entry name" value="Exo_endo_phos"/>
    <property type="match status" value="1"/>
</dbReference>
<feature type="region of interest" description="Disordered" evidence="2">
    <location>
        <begin position="258"/>
        <end position="325"/>
    </location>
</feature>
<dbReference type="InterPro" id="IPR050410">
    <property type="entry name" value="CCR4/nocturin_mRNA_transcr"/>
</dbReference>
<keyword evidence="1" id="KW-0863">Zinc-finger</keyword>
<comment type="caution">
    <text evidence="4">The sequence shown here is derived from an EMBL/GenBank/DDBJ whole genome shotgun (WGS) entry which is preliminary data.</text>
</comment>
<feature type="compositionally biased region" description="Basic and acidic residues" evidence="2">
    <location>
        <begin position="710"/>
        <end position="721"/>
    </location>
</feature>
<name>A0ABQ5S891_9CHLO</name>
<reference evidence="4 5" key="1">
    <citation type="journal article" date="2023" name="IScience">
        <title>Expanded male sex-determining region conserved during the evolution of homothallism in the green alga Volvox.</title>
        <authorList>
            <person name="Yamamoto K."/>
            <person name="Matsuzaki R."/>
            <person name="Mahakham W."/>
            <person name="Heman W."/>
            <person name="Sekimoto H."/>
            <person name="Kawachi M."/>
            <person name="Minakuchi Y."/>
            <person name="Toyoda A."/>
            <person name="Nozaki H."/>
        </authorList>
    </citation>
    <scope>NUCLEOTIDE SEQUENCE [LARGE SCALE GENOMIC DNA]</scope>
    <source>
        <strain evidence="4 5">NIES-4468</strain>
    </source>
</reference>
<evidence type="ECO:0000313" key="5">
    <source>
        <dbReference type="Proteomes" id="UP001165090"/>
    </source>
</evidence>
<dbReference type="SUPFAM" id="SSF56219">
    <property type="entry name" value="DNase I-like"/>
    <property type="match status" value="2"/>
</dbReference>
<dbReference type="Pfam" id="PF00642">
    <property type="entry name" value="zf-CCCH"/>
    <property type="match status" value="1"/>
</dbReference>
<dbReference type="InterPro" id="IPR000571">
    <property type="entry name" value="Znf_CCCH"/>
</dbReference>
<feature type="region of interest" description="Disordered" evidence="2">
    <location>
        <begin position="365"/>
        <end position="413"/>
    </location>
</feature>
<keyword evidence="1" id="KW-0862">Zinc</keyword>
<gene>
    <name evidence="4" type="ORF">VaNZ11_009863</name>
</gene>
<dbReference type="InterPro" id="IPR005135">
    <property type="entry name" value="Endo/exonuclease/phosphatase"/>
</dbReference>
<sequence length="805" mass="86084">MQPPKLCIQFQRGFCSYGSKCRFMHQQFGAFSGEGGRSNGPRWTQTRGRGGRGNAQYCYYQESHFQTSGSAWTSGSRRVPTREWSSTPNDGNPLQQGTSFTFRFMCWNILADELAHTHAAELYPQSHHSYLDWPKRLGSIIRHVTEQRPDVLCLQEVDDWVGLREELAALGYDGVHVQRTGGRGDGCATLWLRERLRLSKSPGTGSRFAAEEIRSSSESSPCGSEVHRIHMAAHDLKDNVALLVHLTPRCRAGTSTWVSEPAGAGVGSADDPNADSLEGSSSVSHGDSSRSNDGSCDEVSEPPERPTGRRPKRTRQSSEGGAADADVAEVAAAAVTEAIASLRPYPVTAPADDAAAAAVTGLSHAASAPSRLQGTQGRQRQQQHDGGGGGGGNERPMGRGTSGNAVQPSSRSVTDRGFWVANTHVLFNTKRGDIKLGQLRVILSELATRALAAGPEDVVPVIFAGDFNTSPGSGLYRFLRYGELPLAGEDRRELSGQVEGYGFEQLQWDMRAGRAPRLARWSPAPELRNPQAMWKLQQQEPQRFLNANGRSYRVRWEEEELVHAMGSVAVEQAIASIREAAFGKGSGSGINKALNLRHASSTGAMTTGWYGRSGGGGNGGSTSWRERDATAAAELLAVTEAAVLRHPLHLRSAYAAVDEQGREPLFTTMHARYVGTVDFVWYTPGDEQAGGGGGGGGEGEGGGGSSSRSRGADCRSMEGIEKGSSAAEAETEAEAETGQGGGGGGRRDSPGSHGFHLTPVRVLHPPNPLSYPYGMPCADWPSDHVSLVVDFRLSCVSTDNGCGLR</sequence>
<dbReference type="SMART" id="SM00356">
    <property type="entry name" value="ZnF_C3H1"/>
    <property type="match status" value="1"/>
</dbReference>
<feature type="domain" description="C3H1-type" evidence="3">
    <location>
        <begin position="1"/>
        <end position="28"/>
    </location>
</feature>
<dbReference type="InterPro" id="IPR036691">
    <property type="entry name" value="Endo/exonu/phosph_ase_sf"/>
</dbReference>
<accession>A0ABQ5S891</accession>